<dbReference type="Gene3D" id="1.20.1280.50">
    <property type="match status" value="1"/>
</dbReference>
<dbReference type="Pfam" id="PF07734">
    <property type="entry name" value="FBA_1"/>
    <property type="match status" value="1"/>
</dbReference>
<reference evidence="3 4" key="1">
    <citation type="submission" date="2024-06" db="EMBL/GenBank/DDBJ databases">
        <title>A chromosome level genome sequence of Diviner's sage (Salvia divinorum).</title>
        <authorList>
            <person name="Ford S.A."/>
            <person name="Ro D.-K."/>
            <person name="Ness R.W."/>
            <person name="Phillips M.A."/>
        </authorList>
    </citation>
    <scope>NUCLEOTIDE SEQUENCE [LARGE SCALE GENOMIC DNA]</scope>
    <source>
        <strain evidence="3">SAF-2024a</strain>
        <tissue evidence="3">Leaf</tissue>
    </source>
</reference>
<evidence type="ECO:0000313" key="3">
    <source>
        <dbReference type="EMBL" id="KAL1555694.1"/>
    </source>
</evidence>
<dbReference type="PANTHER" id="PTHR31672:SF10">
    <property type="entry name" value="F-BOX DOMAIN-CONTAINING PROTEIN"/>
    <property type="match status" value="1"/>
</dbReference>
<feature type="compositionally biased region" description="Basic and acidic residues" evidence="1">
    <location>
        <begin position="398"/>
        <end position="412"/>
    </location>
</feature>
<evidence type="ECO:0000313" key="4">
    <source>
        <dbReference type="Proteomes" id="UP001567538"/>
    </source>
</evidence>
<dbReference type="CDD" id="cd22157">
    <property type="entry name" value="F-box_AtFBW1-like"/>
    <property type="match status" value="1"/>
</dbReference>
<organism evidence="3 4">
    <name type="scientific">Salvia divinorum</name>
    <name type="common">Maria pastora</name>
    <name type="synonym">Diviner's sage</name>
    <dbReference type="NCBI Taxonomy" id="28513"/>
    <lineage>
        <taxon>Eukaryota</taxon>
        <taxon>Viridiplantae</taxon>
        <taxon>Streptophyta</taxon>
        <taxon>Embryophyta</taxon>
        <taxon>Tracheophyta</taxon>
        <taxon>Spermatophyta</taxon>
        <taxon>Magnoliopsida</taxon>
        <taxon>eudicotyledons</taxon>
        <taxon>Gunneridae</taxon>
        <taxon>Pentapetalae</taxon>
        <taxon>asterids</taxon>
        <taxon>lamiids</taxon>
        <taxon>Lamiales</taxon>
        <taxon>Lamiaceae</taxon>
        <taxon>Nepetoideae</taxon>
        <taxon>Mentheae</taxon>
        <taxon>Salviinae</taxon>
        <taxon>Salvia</taxon>
        <taxon>Salvia subgen. Calosphace</taxon>
    </lineage>
</organism>
<dbReference type="AlphaFoldDB" id="A0ABD1HGW5"/>
<dbReference type="InterPro" id="IPR001810">
    <property type="entry name" value="F-box_dom"/>
</dbReference>
<keyword evidence="4" id="KW-1185">Reference proteome</keyword>
<name>A0ABD1HGW5_SALDI</name>
<gene>
    <name evidence="3" type="ORF">AAHA92_11401</name>
</gene>
<protein>
    <submittedName>
        <fullName evidence="3">F-box/kelch-repeat protein-like protein</fullName>
    </submittedName>
</protein>
<evidence type="ECO:0000256" key="1">
    <source>
        <dbReference type="SAM" id="MobiDB-lite"/>
    </source>
</evidence>
<dbReference type="InterPro" id="IPR017451">
    <property type="entry name" value="F-box-assoc_interact_dom"/>
</dbReference>
<dbReference type="Pfam" id="PF00646">
    <property type="entry name" value="F-box"/>
    <property type="match status" value="1"/>
</dbReference>
<dbReference type="NCBIfam" id="TIGR01640">
    <property type="entry name" value="F_box_assoc_1"/>
    <property type="match status" value="1"/>
</dbReference>
<dbReference type="Proteomes" id="UP001567538">
    <property type="component" value="Unassembled WGS sequence"/>
</dbReference>
<dbReference type="InterPro" id="IPR050796">
    <property type="entry name" value="SCF_F-box_component"/>
</dbReference>
<feature type="region of interest" description="Disordered" evidence="1">
    <location>
        <begin position="387"/>
        <end position="412"/>
    </location>
</feature>
<proteinExistence type="predicted"/>
<dbReference type="SUPFAM" id="SSF81383">
    <property type="entry name" value="F-box domain"/>
    <property type="match status" value="1"/>
</dbReference>
<dbReference type="EMBL" id="JBEAFC010000005">
    <property type="protein sequence ID" value="KAL1555694.1"/>
    <property type="molecule type" value="Genomic_DNA"/>
</dbReference>
<evidence type="ECO:0000259" key="2">
    <source>
        <dbReference type="SMART" id="SM00256"/>
    </source>
</evidence>
<comment type="caution">
    <text evidence="3">The sequence shown here is derived from an EMBL/GenBank/DDBJ whole genome shotgun (WGS) entry which is preliminary data.</text>
</comment>
<sequence length="412" mass="46385">MADYFLEDIVINILHRLPVKTLLRCTAVSKSWRSLITSPEFTLSHLQFASSSQQAAPSLLLRRCIKSSERYELYSDDESSSFARLAAFQFPFKSMNSFFTIVGSCNGLLCLSDDRVYLMNTVVLWNPSVRRSVLLPKPNLIYNSYGSFTQYLGFGFDSVCSDYKVVRITYVDVAVHPQIELYKLSSGVWKDLSCCVELVPVICSGSRQVYVNGASHWTARYMDSYDVVVAFDMCLEVFRTMKLPVLHLSDNQLRSRDLAVYIDCLALTLWDVSGAEPCFCVWVMQEYGVEKSWTKKLCFDFTSIGSEFVRPLWIRKHGEAVVVCQDGRLVCVDQEGGWVKDVGVRGHRSDTYQCSLVVDSFVCSLVLLERGCCYTYDASGLDTLQGDDGDSAGSSGSEYEKGSESISKHRLL</sequence>
<feature type="domain" description="F-box" evidence="2">
    <location>
        <begin position="5"/>
        <end position="45"/>
    </location>
</feature>
<dbReference type="InterPro" id="IPR036047">
    <property type="entry name" value="F-box-like_dom_sf"/>
</dbReference>
<dbReference type="InterPro" id="IPR006527">
    <property type="entry name" value="F-box-assoc_dom_typ1"/>
</dbReference>
<dbReference type="SMART" id="SM00256">
    <property type="entry name" value="FBOX"/>
    <property type="match status" value="1"/>
</dbReference>
<accession>A0ABD1HGW5</accession>
<dbReference type="PANTHER" id="PTHR31672">
    <property type="entry name" value="BNACNNG10540D PROTEIN"/>
    <property type="match status" value="1"/>
</dbReference>